<organism evidence="1">
    <name type="scientific">Mycobacterium leprae</name>
    <dbReference type="NCBI Taxonomy" id="1769"/>
    <lineage>
        <taxon>Bacteria</taxon>
        <taxon>Bacillati</taxon>
        <taxon>Actinomycetota</taxon>
        <taxon>Actinomycetes</taxon>
        <taxon>Mycobacteriales</taxon>
        <taxon>Mycobacteriaceae</taxon>
        <taxon>Mycobacterium</taxon>
    </lineage>
</organism>
<accession>Q49854</accession>
<dbReference type="GO" id="GO:0004351">
    <property type="term" value="F:glutamate decarboxylase activity"/>
    <property type="evidence" value="ECO:0007669"/>
    <property type="project" value="UniProtKB-EC"/>
</dbReference>
<sequence>MAETFDKTCLDKDEYPAAAPSNGAAYSMATGLYSRLGTQLRQPVQYLWGVPLSAPGMGGDAGLPGHKIALVCGS</sequence>
<protein>
    <submittedName>
        <fullName evidence="1">GadB</fullName>
        <ecNumber evidence="1">4.1.1.15</ecNumber>
    </submittedName>
</protein>
<keyword evidence="1" id="KW-0456">Lyase</keyword>
<proteinExistence type="predicted"/>
<dbReference type="PIR" id="S72974">
    <property type="entry name" value="S72974"/>
</dbReference>
<evidence type="ECO:0000313" key="1">
    <source>
        <dbReference type="EMBL" id="AAA17288.1"/>
    </source>
</evidence>
<reference evidence="1" key="2">
    <citation type="submission" date="1994-03" db="EMBL/GenBank/DDBJ databases">
        <authorList>
            <person name="Robison K."/>
        </authorList>
    </citation>
    <scope>NUCLEOTIDE SEQUENCE</scope>
</reference>
<dbReference type="EMBL" id="U00020">
    <property type="protein sequence ID" value="AAA17288.1"/>
    <property type="molecule type" value="Genomic_DNA"/>
</dbReference>
<dbReference type="EC" id="4.1.1.15" evidence="1"/>
<reference evidence="1" key="1">
    <citation type="submission" date="1994-01" db="EMBL/GenBank/DDBJ databases">
        <authorList>
            <person name="Smith D.R."/>
        </authorList>
    </citation>
    <scope>NUCLEOTIDE SEQUENCE</scope>
</reference>
<dbReference type="AlphaFoldDB" id="Q49854"/>
<name>Q49854_MYCLR</name>